<evidence type="ECO:0000313" key="2">
    <source>
        <dbReference type="Proteomes" id="UP001432059"/>
    </source>
</evidence>
<organism evidence="1 2">
    <name type="scientific">Bergeyella porcorum</name>
    <dbReference type="NCBI Taxonomy" id="1735111"/>
    <lineage>
        <taxon>Bacteria</taxon>
        <taxon>Pseudomonadati</taxon>
        <taxon>Bacteroidota</taxon>
        <taxon>Flavobacteriia</taxon>
        <taxon>Flavobacteriales</taxon>
        <taxon>Weeksellaceae</taxon>
        <taxon>Bergeyella</taxon>
    </lineage>
</organism>
<sequence length="58" mass="6943">MDIQTTQKKSIQQCVDFFSLKPDLLNILYHLNHKNTRKYFKVMMIRGDGFYFLIVDSV</sequence>
<gene>
    <name evidence="1" type="ORF">BPO_0530</name>
</gene>
<reference evidence="1" key="1">
    <citation type="submission" date="2023-10" db="EMBL/GenBank/DDBJ databases">
        <title>Characterization and whole genome sequencing of a novel strain of Bergeyella porcorum QD2021 isolated from pig.</title>
        <authorList>
            <person name="Liu G."/>
            <person name="Chen C."/>
            <person name="Han X."/>
        </authorList>
    </citation>
    <scope>NUCLEOTIDE SEQUENCE</scope>
    <source>
        <strain evidence="1">QD2021</strain>
    </source>
</reference>
<name>A0AAU0F0C6_9FLAO</name>
<keyword evidence="2" id="KW-1185">Reference proteome</keyword>
<accession>A0AAU0F0C6</accession>
<dbReference type="EMBL" id="CP136426">
    <property type="protein sequence ID" value="WOC51177.1"/>
    <property type="molecule type" value="Genomic_DNA"/>
</dbReference>
<dbReference type="Proteomes" id="UP001432059">
    <property type="component" value="Chromosome"/>
</dbReference>
<proteinExistence type="predicted"/>
<dbReference type="AlphaFoldDB" id="A0AAU0F0C6"/>
<protein>
    <submittedName>
        <fullName evidence="1">Uncharacterized protein</fullName>
    </submittedName>
</protein>
<evidence type="ECO:0000313" key="1">
    <source>
        <dbReference type="EMBL" id="WOC51177.1"/>
    </source>
</evidence>
<dbReference type="KEGG" id="bpor:BPO_0530"/>